<evidence type="ECO:0000256" key="1">
    <source>
        <dbReference type="SAM" id="MobiDB-lite"/>
    </source>
</evidence>
<sequence length="322" mass="35170">MKKGFVLVLSALVLASCGRPQRTVTPKSSDTKQTSTSEKKQSGMDLKAIKAKDYSSIKGTWIDGRGNELVFDDKGLVSEDVELDASSFKQKDQIAEMTVSAKSGVGGYGLLLLPKGQKAGKDDASDKSKDRIWAGQSPAYGDDDNFYYRKKEQPKGREQADTDESSSTSKTSKAKKWNTRSDSEVKSSKKADQNDYPGYTEAQVEAARVWAYVIKNVPSELNISNSAAGTKIYNGGLGVDYPKDVRHLFGSYSAEGNITYASNGDGTVTIYPVPSHWQQSADELNSEEFMTQFTQGILDHAETVTLPDGDPDMIRQILAVLK</sequence>
<reference evidence="3 4" key="1">
    <citation type="submission" date="2018-08" db="EMBL/GenBank/DDBJ databases">
        <title>A genome reference for cultivated species of the human gut microbiota.</title>
        <authorList>
            <person name="Zou Y."/>
            <person name="Xue W."/>
            <person name="Luo G."/>
        </authorList>
    </citation>
    <scope>NUCLEOTIDE SEQUENCE [LARGE SCALE GENOMIC DNA]</scope>
    <source>
        <strain evidence="3 4">AM33-3BH</strain>
    </source>
</reference>
<proteinExistence type="predicted"/>
<evidence type="ECO:0000313" key="4">
    <source>
        <dbReference type="Proteomes" id="UP000285773"/>
    </source>
</evidence>
<dbReference type="Proteomes" id="UP000285773">
    <property type="component" value="Unassembled WGS sequence"/>
</dbReference>
<evidence type="ECO:0000313" key="3">
    <source>
        <dbReference type="EMBL" id="RHC95665.1"/>
    </source>
</evidence>
<dbReference type="InterPro" id="IPR046254">
    <property type="entry name" value="DUF6287"/>
</dbReference>
<comment type="caution">
    <text evidence="3">The sequence shown here is derived from an EMBL/GenBank/DDBJ whole genome shotgun (WGS) entry which is preliminary data.</text>
</comment>
<name>A0A414CKZ0_STRPA</name>
<dbReference type="Pfam" id="PF19804">
    <property type="entry name" value="DUF6287"/>
    <property type="match status" value="1"/>
</dbReference>
<dbReference type="PROSITE" id="PS51257">
    <property type="entry name" value="PROKAR_LIPOPROTEIN"/>
    <property type="match status" value="1"/>
</dbReference>
<feature type="region of interest" description="Disordered" evidence="1">
    <location>
        <begin position="152"/>
        <end position="196"/>
    </location>
</feature>
<accession>A0A414CKZ0</accession>
<feature type="region of interest" description="Disordered" evidence="1">
    <location>
        <begin position="20"/>
        <end position="44"/>
    </location>
</feature>
<organism evidence="3 4">
    <name type="scientific">Streptococcus parasanguinis</name>
    <dbReference type="NCBI Taxonomy" id="1318"/>
    <lineage>
        <taxon>Bacteria</taxon>
        <taxon>Bacillati</taxon>
        <taxon>Bacillota</taxon>
        <taxon>Bacilli</taxon>
        <taxon>Lactobacillales</taxon>
        <taxon>Streptococcaceae</taxon>
        <taxon>Streptococcus</taxon>
    </lineage>
</organism>
<gene>
    <name evidence="3" type="ORF">DW820_00580</name>
</gene>
<evidence type="ECO:0000259" key="2">
    <source>
        <dbReference type="Pfam" id="PF19804"/>
    </source>
</evidence>
<feature type="region of interest" description="Disordered" evidence="1">
    <location>
        <begin position="116"/>
        <end position="138"/>
    </location>
</feature>
<dbReference type="RefSeq" id="WP_118095051.1">
    <property type="nucleotide sequence ID" value="NZ_QSIO01000001.1"/>
</dbReference>
<feature type="domain" description="DUF6287" evidence="2">
    <location>
        <begin position="42"/>
        <end position="75"/>
    </location>
</feature>
<feature type="compositionally biased region" description="Polar residues" evidence="1">
    <location>
        <begin position="22"/>
        <end position="36"/>
    </location>
</feature>
<feature type="compositionally biased region" description="Basic and acidic residues" evidence="1">
    <location>
        <begin position="119"/>
        <end position="132"/>
    </location>
</feature>
<dbReference type="AlphaFoldDB" id="A0A414CKZ0"/>
<protein>
    <recommendedName>
        <fullName evidence="2">DUF6287 domain-containing protein</fullName>
    </recommendedName>
</protein>
<dbReference type="EMBL" id="QSIO01000001">
    <property type="protein sequence ID" value="RHC95665.1"/>
    <property type="molecule type" value="Genomic_DNA"/>
</dbReference>
<feature type="compositionally biased region" description="Basic and acidic residues" evidence="1">
    <location>
        <begin position="179"/>
        <end position="193"/>
    </location>
</feature>